<dbReference type="GO" id="GO:0016740">
    <property type="term" value="F:transferase activity"/>
    <property type="evidence" value="ECO:0007669"/>
    <property type="project" value="UniProtKB-KW"/>
</dbReference>
<feature type="domain" description="GIL1/IRKI C-terminal" evidence="3">
    <location>
        <begin position="22"/>
        <end position="72"/>
    </location>
</feature>
<dbReference type="InterPro" id="IPR056813">
    <property type="entry name" value="GIL1_IRKI_C"/>
</dbReference>
<dbReference type="AlphaFoldDB" id="A0A1D1ZFY8"/>
<reference evidence="4" key="1">
    <citation type="submission" date="2015-07" db="EMBL/GenBank/DDBJ databases">
        <title>Transcriptome Assembly of Anthurium amnicola.</title>
        <authorList>
            <person name="Suzuki J."/>
        </authorList>
    </citation>
    <scope>NUCLEOTIDE SEQUENCE</scope>
</reference>
<dbReference type="PANTHER" id="PTHR31029:SF4">
    <property type="entry name" value="CYCLIN-DEPENDENT KINASE-LIKE PROTEIN"/>
    <property type="match status" value="1"/>
</dbReference>
<gene>
    <name evidence="4" type="primary">GXYLT2</name>
    <name evidence="4" type="ORF">g.39896</name>
</gene>
<dbReference type="Pfam" id="PF24994">
    <property type="entry name" value="GIL1_IRKI_C"/>
    <property type="match status" value="1"/>
</dbReference>
<feature type="chain" id="PRO_5008900993" evidence="2">
    <location>
        <begin position="24"/>
        <end position="110"/>
    </location>
</feature>
<evidence type="ECO:0000256" key="1">
    <source>
        <dbReference type="SAM" id="MobiDB-lite"/>
    </source>
</evidence>
<keyword evidence="4" id="KW-0808">Transferase</keyword>
<feature type="compositionally biased region" description="Basic and acidic residues" evidence="1">
    <location>
        <begin position="96"/>
        <end position="110"/>
    </location>
</feature>
<evidence type="ECO:0000313" key="4">
    <source>
        <dbReference type="EMBL" id="JAT65763.1"/>
    </source>
</evidence>
<evidence type="ECO:0000259" key="3">
    <source>
        <dbReference type="Pfam" id="PF24994"/>
    </source>
</evidence>
<feature type="region of interest" description="Disordered" evidence="1">
    <location>
        <begin position="85"/>
        <end position="110"/>
    </location>
</feature>
<keyword evidence="2" id="KW-0732">Signal</keyword>
<dbReference type="InterPro" id="IPR042316">
    <property type="entry name" value="IRKI-like"/>
</dbReference>
<feature type="signal peptide" evidence="2">
    <location>
        <begin position="1"/>
        <end position="23"/>
    </location>
</feature>
<protein>
    <submittedName>
        <fullName evidence="4">Glucoside xylosyltransferase 2</fullName>
    </submittedName>
</protein>
<feature type="non-terminal residue" evidence="4">
    <location>
        <position position="1"/>
    </location>
</feature>
<evidence type="ECO:0000256" key="2">
    <source>
        <dbReference type="SAM" id="SignalP"/>
    </source>
</evidence>
<proteinExistence type="predicted"/>
<name>A0A1D1ZFY8_9ARAE</name>
<accession>A0A1D1ZFY8</accession>
<sequence length="110" mass="11722">GAAKGVWLLHLLAWCCHPPVVVFRVDKGAPFDAGFMEDVAAGRARRPGAPATVRAMVAPGFYLEGAVVKCRVVCVSGENDRDGDAVNTAKVNVNHGDGRGNKVRRPQKDK</sequence>
<dbReference type="PANTHER" id="PTHR31029">
    <property type="entry name" value="CYCLIN-DEPENDENT KINASE-LIKE PROTEIN"/>
    <property type="match status" value="1"/>
</dbReference>
<organism evidence="4">
    <name type="scientific">Anthurium amnicola</name>
    <dbReference type="NCBI Taxonomy" id="1678845"/>
    <lineage>
        <taxon>Eukaryota</taxon>
        <taxon>Viridiplantae</taxon>
        <taxon>Streptophyta</taxon>
        <taxon>Embryophyta</taxon>
        <taxon>Tracheophyta</taxon>
        <taxon>Spermatophyta</taxon>
        <taxon>Magnoliopsida</taxon>
        <taxon>Liliopsida</taxon>
        <taxon>Araceae</taxon>
        <taxon>Pothoideae</taxon>
        <taxon>Potheae</taxon>
        <taxon>Anthurium</taxon>
    </lineage>
</organism>
<dbReference type="EMBL" id="GDJX01002173">
    <property type="protein sequence ID" value="JAT65763.1"/>
    <property type="molecule type" value="Transcribed_RNA"/>
</dbReference>